<dbReference type="Proteomes" id="UP001054945">
    <property type="component" value="Unassembled WGS sequence"/>
</dbReference>
<protein>
    <submittedName>
        <fullName evidence="2">Uncharacterized protein</fullName>
    </submittedName>
</protein>
<accession>A0AAV4SBA1</accession>
<dbReference type="AlphaFoldDB" id="A0AAV4SBA1"/>
<comment type="caution">
    <text evidence="2">The sequence shown here is derived from an EMBL/GenBank/DDBJ whole genome shotgun (WGS) entry which is preliminary data.</text>
</comment>
<keyword evidence="3" id="KW-1185">Reference proteome</keyword>
<gene>
    <name evidence="2" type="ORF">CEXT_83141</name>
</gene>
<feature type="chain" id="PRO_5043966221" evidence="1">
    <location>
        <begin position="26"/>
        <end position="154"/>
    </location>
</feature>
<dbReference type="EMBL" id="BPLR01009393">
    <property type="protein sequence ID" value="GIY31573.1"/>
    <property type="molecule type" value="Genomic_DNA"/>
</dbReference>
<name>A0AAV4SBA1_CAEEX</name>
<organism evidence="2 3">
    <name type="scientific">Caerostris extrusa</name>
    <name type="common">Bark spider</name>
    <name type="synonym">Caerostris bankana</name>
    <dbReference type="NCBI Taxonomy" id="172846"/>
    <lineage>
        <taxon>Eukaryota</taxon>
        <taxon>Metazoa</taxon>
        <taxon>Ecdysozoa</taxon>
        <taxon>Arthropoda</taxon>
        <taxon>Chelicerata</taxon>
        <taxon>Arachnida</taxon>
        <taxon>Araneae</taxon>
        <taxon>Araneomorphae</taxon>
        <taxon>Entelegynae</taxon>
        <taxon>Araneoidea</taxon>
        <taxon>Araneidae</taxon>
        <taxon>Caerostris</taxon>
    </lineage>
</organism>
<evidence type="ECO:0000256" key="1">
    <source>
        <dbReference type="SAM" id="SignalP"/>
    </source>
</evidence>
<reference evidence="2 3" key="1">
    <citation type="submission" date="2021-06" db="EMBL/GenBank/DDBJ databases">
        <title>Caerostris extrusa draft genome.</title>
        <authorList>
            <person name="Kono N."/>
            <person name="Arakawa K."/>
        </authorList>
    </citation>
    <scope>NUCLEOTIDE SEQUENCE [LARGE SCALE GENOMIC DNA]</scope>
</reference>
<proteinExistence type="predicted"/>
<sequence length="154" mass="17368">MYESILALLSTKSLNLLVILRWVVPLQFPKKCVRCAEAHNPKDCDQLLEEPPTSVNCGGDHAANWKDCPRIPGSEKNQASAPINNRVNSQEALKPRPLGASLVSAHSFEVEDLILYEKRKVPKIIFTRCLELHKPDGVYDLKLWTSKGSRLPRR</sequence>
<evidence type="ECO:0000313" key="3">
    <source>
        <dbReference type="Proteomes" id="UP001054945"/>
    </source>
</evidence>
<evidence type="ECO:0000313" key="2">
    <source>
        <dbReference type="EMBL" id="GIY31573.1"/>
    </source>
</evidence>
<feature type="signal peptide" evidence="1">
    <location>
        <begin position="1"/>
        <end position="25"/>
    </location>
</feature>
<keyword evidence="1" id="KW-0732">Signal</keyword>